<dbReference type="EMBL" id="RBAK01000002">
    <property type="protein sequence ID" value="RKN49263.1"/>
    <property type="molecule type" value="Genomic_DNA"/>
</dbReference>
<keyword evidence="2" id="KW-0812">Transmembrane</keyword>
<dbReference type="RefSeq" id="WP_120726271.1">
    <property type="nucleotide sequence ID" value="NZ_RBAK01000002.1"/>
</dbReference>
<sequence length="104" mass="12151">MPDTQDRRTDPADRRWLRAPQQPSVLPDWMRDPPPPRRTLGDRIAGAVGSLPGARRLRERRWAREQRQKLYQRYPNTVKVVAFFLCWAVALLLVLTVYGLMQLA</sequence>
<keyword evidence="2" id="KW-1133">Transmembrane helix</keyword>
<reference evidence="3 4" key="1">
    <citation type="journal article" date="2004" name="Syst. Appl. Microbiol.">
        <title>Cryptoendolithic actinomycetes from antarctic sandstone rock samples: Micromonospora endolithica sp. nov. and two isolates related to Micromonospora coerulea Jensen 1932.</title>
        <authorList>
            <person name="Hirsch P."/>
            <person name="Mevs U."/>
            <person name="Kroppenstedt R.M."/>
            <person name="Schumann P."/>
            <person name="Stackebrandt E."/>
        </authorList>
    </citation>
    <scope>NUCLEOTIDE SEQUENCE [LARGE SCALE GENOMIC DNA]</scope>
    <source>
        <strain evidence="3 4">JCM 12677</strain>
    </source>
</reference>
<organism evidence="3 4">
    <name type="scientific">Micromonospora endolithica</name>
    <dbReference type="NCBI Taxonomy" id="230091"/>
    <lineage>
        <taxon>Bacteria</taxon>
        <taxon>Bacillati</taxon>
        <taxon>Actinomycetota</taxon>
        <taxon>Actinomycetes</taxon>
        <taxon>Micromonosporales</taxon>
        <taxon>Micromonosporaceae</taxon>
        <taxon>Micromonospora</taxon>
    </lineage>
</organism>
<name>A0A3A9ZLR6_9ACTN</name>
<comment type="caution">
    <text evidence="3">The sequence shown here is derived from an EMBL/GenBank/DDBJ whole genome shotgun (WGS) entry which is preliminary data.</text>
</comment>
<evidence type="ECO:0000256" key="2">
    <source>
        <dbReference type="SAM" id="Phobius"/>
    </source>
</evidence>
<dbReference type="Proteomes" id="UP000281726">
    <property type="component" value="Unassembled WGS sequence"/>
</dbReference>
<evidence type="ECO:0000256" key="1">
    <source>
        <dbReference type="SAM" id="MobiDB-lite"/>
    </source>
</evidence>
<evidence type="ECO:0000313" key="3">
    <source>
        <dbReference type="EMBL" id="RKN49263.1"/>
    </source>
</evidence>
<feature type="region of interest" description="Disordered" evidence="1">
    <location>
        <begin position="22"/>
        <end position="44"/>
    </location>
</feature>
<evidence type="ECO:0000313" key="4">
    <source>
        <dbReference type="Proteomes" id="UP000281726"/>
    </source>
</evidence>
<dbReference type="AlphaFoldDB" id="A0A3A9ZLR6"/>
<feature type="compositionally biased region" description="Basic and acidic residues" evidence="1">
    <location>
        <begin position="29"/>
        <end position="41"/>
    </location>
</feature>
<gene>
    <name evidence="3" type="ORF">D7223_07085</name>
</gene>
<keyword evidence="2" id="KW-0472">Membrane</keyword>
<proteinExistence type="predicted"/>
<dbReference type="OrthoDB" id="3404560at2"/>
<accession>A0A3A9ZLR6</accession>
<feature type="transmembrane region" description="Helical" evidence="2">
    <location>
        <begin position="80"/>
        <end position="101"/>
    </location>
</feature>
<keyword evidence="4" id="KW-1185">Reference proteome</keyword>
<protein>
    <submittedName>
        <fullName evidence="3">Uncharacterized protein</fullName>
    </submittedName>
</protein>